<reference evidence="1 2" key="1">
    <citation type="submission" date="2020-08" db="EMBL/GenBank/DDBJ databases">
        <title>Genomic Encyclopedia of Type Strains, Phase III (KMG-III): the genomes of soil and plant-associated and newly described type strains.</title>
        <authorList>
            <person name="Whitman W."/>
        </authorList>
    </citation>
    <scope>NUCLEOTIDE SEQUENCE [LARGE SCALE GENOMIC DNA]</scope>
    <source>
        <strain evidence="1 2">CECT 8234</strain>
    </source>
</reference>
<evidence type="ECO:0000313" key="1">
    <source>
        <dbReference type="EMBL" id="MBB3155468.1"/>
    </source>
</evidence>
<evidence type="ECO:0000313" key="2">
    <source>
        <dbReference type="Proteomes" id="UP000518605"/>
    </source>
</evidence>
<dbReference type="RefSeq" id="WP_183570179.1">
    <property type="nucleotide sequence ID" value="NZ_CBCSLB010000024.1"/>
</dbReference>
<proteinExistence type="predicted"/>
<dbReference type="EMBL" id="JACHXW010000025">
    <property type="protein sequence ID" value="MBB3155468.1"/>
    <property type="molecule type" value="Genomic_DNA"/>
</dbReference>
<comment type="caution">
    <text evidence="1">The sequence shown here is derived from an EMBL/GenBank/DDBJ whole genome shotgun (WGS) entry which is preliminary data.</text>
</comment>
<dbReference type="AlphaFoldDB" id="A0A7W5GDI0"/>
<name>A0A7W5GDI0_9BACL</name>
<dbReference type="Proteomes" id="UP000518605">
    <property type="component" value="Unassembled WGS sequence"/>
</dbReference>
<organism evidence="1 2">
    <name type="scientific">Paenibacillus endophyticus</name>
    <dbReference type="NCBI Taxonomy" id="1294268"/>
    <lineage>
        <taxon>Bacteria</taxon>
        <taxon>Bacillati</taxon>
        <taxon>Bacillota</taxon>
        <taxon>Bacilli</taxon>
        <taxon>Bacillales</taxon>
        <taxon>Paenibacillaceae</taxon>
        <taxon>Paenibacillus</taxon>
    </lineage>
</organism>
<accession>A0A7W5GDI0</accession>
<gene>
    <name evidence="1" type="ORF">FHS16_005576</name>
</gene>
<sequence>MVRSSVKTIKYRVGKNNYLIINIYQTAEASAQQGNVLASNAATVQIFKNQKRK</sequence>
<protein>
    <submittedName>
        <fullName evidence="1">Uncharacterized protein</fullName>
    </submittedName>
</protein>
<keyword evidence="2" id="KW-1185">Reference proteome</keyword>